<dbReference type="PANTHER" id="PTHR39337:SF1">
    <property type="entry name" value="BLR5642 PROTEIN"/>
    <property type="match status" value="1"/>
</dbReference>
<dbReference type="EMBL" id="JANQDL010000095">
    <property type="protein sequence ID" value="MDH6064844.1"/>
    <property type="molecule type" value="Genomic_DNA"/>
</dbReference>
<protein>
    <submittedName>
        <fullName evidence="1">DUF488 domain-containing protein</fullName>
    </submittedName>
</protein>
<dbReference type="Proteomes" id="UP001159370">
    <property type="component" value="Unassembled WGS sequence"/>
</dbReference>
<name>A0AA43KFH4_9CYAN</name>
<gene>
    <name evidence="1" type="ORF">NWP23_14000</name>
</gene>
<comment type="caution">
    <text evidence="1">The sequence shown here is derived from an EMBL/GenBank/DDBJ whole genome shotgun (WGS) entry which is preliminary data.</text>
</comment>
<dbReference type="AlphaFoldDB" id="A0AA43KFH4"/>
<sequence>MSITQTVSKFMKMFTIGHSNHSIANFIALLQQHGITAVADVRSSPYSRRWPHFNQSTFKKALQTVGIAYVNLGDNLGARPDDRTCYVDGMARYDLISATKGFATGLNRLIQGAKKYQITLMCAEQDPIVCHRAILVCPHLQETDLEINHIHKNGDLESHECLENRLLKQHNLYKFLPDDQNHVKQLSLFDIRPTDTVEKHLSRQELLQKAYHLQGEKIAYVEQKYSDTEDSHEQAS</sequence>
<evidence type="ECO:0000313" key="1">
    <source>
        <dbReference type="EMBL" id="MDH6064844.1"/>
    </source>
</evidence>
<accession>A0AA43KFH4</accession>
<dbReference type="Pfam" id="PF04343">
    <property type="entry name" value="DUF488"/>
    <property type="match status" value="1"/>
</dbReference>
<evidence type="ECO:0000313" key="2">
    <source>
        <dbReference type="Proteomes" id="UP001159370"/>
    </source>
</evidence>
<dbReference type="PANTHER" id="PTHR39337">
    <property type="entry name" value="BLR5642 PROTEIN"/>
    <property type="match status" value="1"/>
</dbReference>
<proteinExistence type="predicted"/>
<dbReference type="RefSeq" id="WP_280650546.1">
    <property type="nucleotide sequence ID" value="NZ_JANQDL010000095.1"/>
</dbReference>
<dbReference type="InterPro" id="IPR007438">
    <property type="entry name" value="DUF488"/>
</dbReference>
<organism evidence="1 2">
    <name type="scientific">Umezakia ovalisporum FSS-62</name>
    <dbReference type="NCBI Taxonomy" id="2971776"/>
    <lineage>
        <taxon>Bacteria</taxon>
        <taxon>Bacillati</taxon>
        <taxon>Cyanobacteriota</taxon>
        <taxon>Cyanophyceae</taxon>
        <taxon>Nostocales</taxon>
        <taxon>Nodulariaceae</taxon>
        <taxon>Umezakia</taxon>
    </lineage>
</organism>
<reference evidence="1 2" key="1">
    <citation type="journal article" date="2023" name="J. Phycol.">
        <title>Chrysosporum ovalisporum is synonymous with the true-branching cyanobacterium Umezakia natans (Nostocales/Aphanizomenonaceae).</title>
        <authorList>
            <person name="McGregor G.B."/>
            <person name="Sendall B.C."/>
            <person name="Niiyama Y."/>
            <person name="Tuji A."/>
            <person name="Willis A."/>
        </authorList>
    </citation>
    <scope>NUCLEOTIDE SEQUENCE [LARGE SCALE GENOMIC DNA]</scope>
    <source>
        <strain evidence="1 2">FSS-62</strain>
    </source>
</reference>
<dbReference type="GeneID" id="83684511"/>